<protein>
    <recommendedName>
        <fullName evidence="3">Transcriptional regulator</fullName>
    </recommendedName>
</protein>
<dbReference type="EMBL" id="JADEXG010000004">
    <property type="protein sequence ID" value="MBE9076190.1"/>
    <property type="molecule type" value="Genomic_DNA"/>
</dbReference>
<evidence type="ECO:0000313" key="2">
    <source>
        <dbReference type="Proteomes" id="UP000636505"/>
    </source>
</evidence>
<sequence length="86" mass="9819">MVTAESNSYIKLLQRFPPRPIKSDIELLAAQEVIDNLLNSNEMTLEEQDYINVLGALVHEYEEKHVPIPDLGGVELLKALINEYRI</sequence>
<keyword evidence="2" id="KW-1185">Reference proteome</keyword>
<accession>A0A8J7DMA0</accession>
<evidence type="ECO:0000313" key="1">
    <source>
        <dbReference type="EMBL" id="MBE9076190.1"/>
    </source>
</evidence>
<comment type="caution">
    <text evidence="1">The sequence shown here is derived from an EMBL/GenBank/DDBJ whole genome shotgun (WGS) entry which is preliminary data.</text>
</comment>
<evidence type="ECO:0008006" key="3">
    <source>
        <dbReference type="Google" id="ProtNLM"/>
    </source>
</evidence>
<dbReference type="RefSeq" id="WP_193904857.1">
    <property type="nucleotide sequence ID" value="NZ_JADEXG010000004.1"/>
</dbReference>
<dbReference type="AlphaFoldDB" id="A0A8J7DMA0"/>
<reference evidence="1" key="1">
    <citation type="submission" date="2020-10" db="EMBL/GenBank/DDBJ databases">
        <authorList>
            <person name="Castelo-Branco R."/>
            <person name="Eusebio N."/>
            <person name="Adriana R."/>
            <person name="Vieira A."/>
            <person name="Brugerolle De Fraissinette N."/>
            <person name="Rezende De Castro R."/>
            <person name="Schneider M.P."/>
            <person name="Vasconcelos V."/>
            <person name="Leao P.N."/>
        </authorList>
    </citation>
    <scope>NUCLEOTIDE SEQUENCE</scope>
    <source>
        <strain evidence="1">LEGE 07310</strain>
    </source>
</reference>
<organism evidence="1 2">
    <name type="scientific">Vasconcelosia minhoensis LEGE 07310</name>
    <dbReference type="NCBI Taxonomy" id="915328"/>
    <lineage>
        <taxon>Bacteria</taxon>
        <taxon>Bacillati</taxon>
        <taxon>Cyanobacteriota</taxon>
        <taxon>Cyanophyceae</taxon>
        <taxon>Nodosilineales</taxon>
        <taxon>Cymatolegaceae</taxon>
        <taxon>Vasconcelosia</taxon>
        <taxon>Vasconcelosia minhoensis</taxon>
    </lineage>
</organism>
<name>A0A8J7DMA0_9CYAN</name>
<proteinExistence type="predicted"/>
<gene>
    <name evidence="1" type="ORF">IQ241_02580</name>
</gene>
<dbReference type="Proteomes" id="UP000636505">
    <property type="component" value="Unassembled WGS sequence"/>
</dbReference>